<feature type="region of interest" description="Disordered" evidence="1">
    <location>
        <begin position="1"/>
        <end position="36"/>
    </location>
</feature>
<gene>
    <name evidence="2" type="ORF">chiPu_0016709</name>
</gene>
<dbReference type="Proteomes" id="UP000287033">
    <property type="component" value="Unassembled WGS sequence"/>
</dbReference>
<dbReference type="EMBL" id="BEZZ01001132">
    <property type="protein sequence ID" value="GCC38197.1"/>
    <property type="molecule type" value="Genomic_DNA"/>
</dbReference>
<comment type="caution">
    <text evidence="2">The sequence shown here is derived from an EMBL/GenBank/DDBJ whole genome shotgun (WGS) entry which is preliminary data.</text>
</comment>
<accession>A0A401T6F6</accession>
<feature type="compositionally biased region" description="Pro residues" evidence="1">
    <location>
        <begin position="1"/>
        <end position="15"/>
    </location>
</feature>
<reference evidence="2 3" key="1">
    <citation type="journal article" date="2018" name="Nat. Ecol. Evol.">
        <title>Shark genomes provide insights into elasmobranch evolution and the origin of vertebrates.</title>
        <authorList>
            <person name="Hara Y"/>
            <person name="Yamaguchi K"/>
            <person name="Onimaru K"/>
            <person name="Kadota M"/>
            <person name="Koyanagi M"/>
            <person name="Keeley SD"/>
            <person name="Tatsumi K"/>
            <person name="Tanaka K"/>
            <person name="Motone F"/>
            <person name="Kageyama Y"/>
            <person name="Nozu R"/>
            <person name="Adachi N"/>
            <person name="Nishimura O"/>
            <person name="Nakagawa R"/>
            <person name="Tanegashima C"/>
            <person name="Kiyatake I"/>
            <person name="Matsumoto R"/>
            <person name="Murakumo K"/>
            <person name="Nishida K"/>
            <person name="Terakita A"/>
            <person name="Kuratani S"/>
            <person name="Sato K"/>
            <person name="Hyodo S Kuraku.S."/>
        </authorList>
    </citation>
    <scope>NUCLEOTIDE SEQUENCE [LARGE SCALE GENOMIC DNA]</scope>
</reference>
<evidence type="ECO:0000313" key="3">
    <source>
        <dbReference type="Proteomes" id="UP000287033"/>
    </source>
</evidence>
<name>A0A401T6F6_CHIPU</name>
<feature type="compositionally biased region" description="Polar residues" evidence="1">
    <location>
        <begin position="27"/>
        <end position="36"/>
    </location>
</feature>
<sequence>MGGSRPPPVKPPPVKPSLRVPDRKQQHQYFQGSSLRQNDGEFDQHLLLHNACFRYIFLRGVTNSLEGRCKTKIPL</sequence>
<organism evidence="2 3">
    <name type="scientific">Chiloscyllium punctatum</name>
    <name type="common">Brownbanded bambooshark</name>
    <name type="synonym">Hemiscyllium punctatum</name>
    <dbReference type="NCBI Taxonomy" id="137246"/>
    <lineage>
        <taxon>Eukaryota</taxon>
        <taxon>Metazoa</taxon>
        <taxon>Chordata</taxon>
        <taxon>Craniata</taxon>
        <taxon>Vertebrata</taxon>
        <taxon>Chondrichthyes</taxon>
        <taxon>Elasmobranchii</taxon>
        <taxon>Galeomorphii</taxon>
        <taxon>Galeoidea</taxon>
        <taxon>Orectolobiformes</taxon>
        <taxon>Hemiscylliidae</taxon>
        <taxon>Chiloscyllium</taxon>
    </lineage>
</organism>
<dbReference type="AlphaFoldDB" id="A0A401T6F6"/>
<evidence type="ECO:0000313" key="2">
    <source>
        <dbReference type="EMBL" id="GCC38197.1"/>
    </source>
</evidence>
<evidence type="ECO:0000256" key="1">
    <source>
        <dbReference type="SAM" id="MobiDB-lite"/>
    </source>
</evidence>
<protein>
    <submittedName>
        <fullName evidence="2">Uncharacterized protein</fullName>
    </submittedName>
</protein>
<keyword evidence="3" id="KW-1185">Reference proteome</keyword>
<proteinExistence type="predicted"/>